<dbReference type="GO" id="GO:0046872">
    <property type="term" value="F:metal ion binding"/>
    <property type="evidence" value="ECO:0007669"/>
    <property type="project" value="UniProtKB-KW"/>
</dbReference>
<evidence type="ECO:0000313" key="16">
    <source>
        <dbReference type="EMBL" id="EFV11676.2"/>
    </source>
</evidence>
<comment type="subcellular location">
    <subcellularLocation>
        <location evidence="1">Cell envelope</location>
    </subcellularLocation>
</comment>
<dbReference type="EC" id="1.11.1.-" evidence="13"/>
<proteinExistence type="inferred from homology"/>
<dbReference type="Pfam" id="PF04261">
    <property type="entry name" value="Dyp_perox_N"/>
    <property type="match status" value="1"/>
</dbReference>
<dbReference type="GO" id="GO:0033212">
    <property type="term" value="P:iron import into cell"/>
    <property type="evidence" value="ECO:0007669"/>
    <property type="project" value="InterPro"/>
</dbReference>
<evidence type="ECO:0000256" key="3">
    <source>
        <dbReference type="ARBA" id="ARBA00022617"/>
    </source>
</evidence>
<evidence type="ECO:0000313" key="17">
    <source>
        <dbReference type="Proteomes" id="UP000004816"/>
    </source>
</evidence>
<keyword evidence="5" id="KW-0732">Signal</keyword>
<comment type="similarity">
    <text evidence="9 13">Belongs to the DyP-type peroxidase family.</text>
</comment>
<dbReference type="HOGENOM" id="CLU_039488_0_0_11"/>
<reference evidence="16 17" key="1">
    <citation type="journal article" date="2011" name="Stand. Genomic Sci.">
        <title>High quality draft genome sequence of Segniliparus rugosus CDC 945(T)= (ATCC BAA-974(T)).</title>
        <authorList>
            <person name="Earl A.M."/>
            <person name="Desjardins C.A."/>
            <person name="Fitzgerald M.G."/>
            <person name="Arachchi H.M."/>
            <person name="Zeng Q."/>
            <person name="Mehta T."/>
            <person name="Griggs A."/>
            <person name="Birren B.W."/>
            <person name="Toney N.C."/>
            <person name="Carr J."/>
            <person name="Posey J."/>
            <person name="Butler W.R."/>
        </authorList>
    </citation>
    <scope>NUCLEOTIDE SEQUENCE [LARGE SCALE GENOMIC DNA]</scope>
    <source>
        <strain evidence="17">ATCC BAA-974 / DSM 45345 / CCUG 50838 / CIP 108380 / JCM 13579 / CDC 945</strain>
    </source>
</reference>
<dbReference type="eggNOG" id="COG2837">
    <property type="taxonomic scope" value="Bacteria"/>
</dbReference>
<evidence type="ECO:0000256" key="1">
    <source>
        <dbReference type="ARBA" id="ARBA00004196"/>
    </source>
</evidence>
<dbReference type="GO" id="GO:0004601">
    <property type="term" value="F:peroxidase activity"/>
    <property type="evidence" value="ECO:0007669"/>
    <property type="project" value="UniProtKB-KW"/>
</dbReference>
<dbReference type="NCBIfam" id="TIGR01413">
    <property type="entry name" value="Dyp_perox_fam"/>
    <property type="match status" value="1"/>
</dbReference>
<dbReference type="GO" id="GO:0030313">
    <property type="term" value="C:cell envelope"/>
    <property type="evidence" value="ECO:0007669"/>
    <property type="project" value="UniProtKB-SubCell"/>
</dbReference>
<dbReference type="InterPro" id="IPR006313">
    <property type="entry name" value="EfeB/EfeN"/>
</dbReference>
<keyword evidence="2 13" id="KW-0575">Peroxidase</keyword>
<evidence type="ECO:0000256" key="12">
    <source>
        <dbReference type="ARBA" id="ARBA00048856"/>
    </source>
</evidence>
<evidence type="ECO:0000256" key="5">
    <source>
        <dbReference type="ARBA" id="ARBA00022729"/>
    </source>
</evidence>
<sequence>MDLNRRRFLQGAATGAGAAALTGGMLAAGAAKDAGGQAASLPQRYPFHGERQSGVLTPAPSQKQNFASFVALDVTTTDRRVLAEALRALTDRARRLTAGGPPPDLGVGKPPSDSDVLGPIVPADGLTVTVGAGASLFDGRFGLAERKPAKLTAMPTFPDDFLDPATTHGDVMLQLCAHQPDTVHHALRDIMRPIRGAMQIRWRYDGYNSPPRPSGTGRNLLGFKDGTANPVDADASALVWADGADEPEWARGGTYQVVRIIRMLVEFWDRISVNEQENMFGRRRDSGAPLDGNAEFDVPDYAADPNGDVIPLDAHMRLANPRTKETDDQRLIRRSYSYDLGVDANGNMECGHIFVAYQQDVQRQFEAVQKRLAGEPLVDYVQPIGGGYFYVLPGVRDEDDWYGRALLG</sequence>
<comment type="caution">
    <text evidence="16">The sequence shown here is derived from an EMBL/GenBank/DDBJ whole genome shotgun (WGS) entry which is preliminary data.</text>
</comment>
<evidence type="ECO:0000256" key="2">
    <source>
        <dbReference type="ARBA" id="ARBA00022559"/>
    </source>
</evidence>
<dbReference type="InterPro" id="IPR006314">
    <property type="entry name" value="Dyp_peroxidase"/>
</dbReference>
<dbReference type="GO" id="GO:0005829">
    <property type="term" value="C:cytosol"/>
    <property type="evidence" value="ECO:0007669"/>
    <property type="project" value="TreeGrafter"/>
</dbReference>
<dbReference type="InterPro" id="IPR011008">
    <property type="entry name" value="Dimeric_a/b-barrel"/>
</dbReference>
<comment type="catalytic activity">
    <reaction evidence="12">
        <text>heme b + 2 H(+) = protoporphyrin IX + Fe(2+)</text>
        <dbReference type="Rhea" id="RHEA:22584"/>
        <dbReference type="ChEBI" id="CHEBI:15378"/>
        <dbReference type="ChEBI" id="CHEBI:29033"/>
        <dbReference type="ChEBI" id="CHEBI:57306"/>
        <dbReference type="ChEBI" id="CHEBI:60344"/>
        <dbReference type="EC" id="4.98.1.1"/>
    </reaction>
    <physiologicalReaction direction="left-to-right" evidence="12">
        <dbReference type="Rhea" id="RHEA:22585"/>
    </physiologicalReaction>
</comment>
<keyword evidence="17" id="KW-1185">Reference proteome</keyword>
<dbReference type="InterPro" id="IPR048328">
    <property type="entry name" value="Dyp_perox_C"/>
</dbReference>
<evidence type="ECO:0000256" key="13">
    <source>
        <dbReference type="RuleBase" id="RU365017"/>
    </source>
</evidence>
<gene>
    <name evidence="16" type="ORF">HMPREF9336_03458</name>
</gene>
<evidence type="ECO:0000256" key="10">
    <source>
        <dbReference type="ARBA" id="ARBA00033771"/>
    </source>
</evidence>
<evidence type="ECO:0000256" key="9">
    <source>
        <dbReference type="ARBA" id="ARBA00025737"/>
    </source>
</evidence>
<evidence type="ECO:0000256" key="8">
    <source>
        <dbReference type="ARBA" id="ARBA00023239"/>
    </source>
</evidence>
<dbReference type="GO" id="GO:0004325">
    <property type="term" value="F:ferrochelatase activity"/>
    <property type="evidence" value="ECO:0007669"/>
    <property type="project" value="UniProtKB-EC"/>
</dbReference>
<evidence type="ECO:0000256" key="7">
    <source>
        <dbReference type="ARBA" id="ARBA00023004"/>
    </source>
</evidence>
<evidence type="ECO:0000256" key="6">
    <source>
        <dbReference type="ARBA" id="ARBA00023002"/>
    </source>
</evidence>
<dbReference type="OrthoDB" id="9781066at2"/>
<dbReference type="InterPro" id="IPR048327">
    <property type="entry name" value="Dyp_perox_N"/>
</dbReference>
<organism evidence="16 17">
    <name type="scientific">Segniliparus rugosus (strain ATCC BAA-974 / DSM 45345 / CCUG 50838 / CIP 108380 / JCM 13579 / CDC 945)</name>
    <dbReference type="NCBI Taxonomy" id="679197"/>
    <lineage>
        <taxon>Bacteria</taxon>
        <taxon>Bacillati</taxon>
        <taxon>Actinomycetota</taxon>
        <taxon>Actinomycetes</taxon>
        <taxon>Mycobacteriales</taxon>
        <taxon>Segniliparaceae</taxon>
        <taxon>Segniliparus</taxon>
    </lineage>
</organism>
<dbReference type="NCBIfam" id="TIGR01409">
    <property type="entry name" value="TAT_signal_seq"/>
    <property type="match status" value="1"/>
</dbReference>
<dbReference type="AlphaFoldDB" id="E5XVD6"/>
<dbReference type="InterPro" id="IPR006311">
    <property type="entry name" value="TAT_signal"/>
</dbReference>
<dbReference type="InterPro" id="IPR019546">
    <property type="entry name" value="TAT_signal_bac_arc"/>
</dbReference>
<feature type="domain" description="Dyp-type peroxidase N-terminal" evidence="14">
    <location>
        <begin position="52"/>
        <end position="208"/>
    </location>
</feature>
<comment type="cofactor">
    <cofactor evidence="13">
        <name>heme b</name>
        <dbReference type="ChEBI" id="CHEBI:60344"/>
    </cofactor>
    <text evidence="13">Binds 1 heme b (iron(II)-protoporphyrin IX) group non-covalently per subunit.</text>
</comment>
<dbReference type="Proteomes" id="UP000004816">
    <property type="component" value="Unassembled WGS sequence"/>
</dbReference>
<evidence type="ECO:0000256" key="11">
    <source>
        <dbReference type="ARBA" id="ARBA00033775"/>
    </source>
</evidence>
<evidence type="ECO:0000259" key="14">
    <source>
        <dbReference type="Pfam" id="PF04261"/>
    </source>
</evidence>
<evidence type="ECO:0000256" key="4">
    <source>
        <dbReference type="ARBA" id="ARBA00022723"/>
    </source>
</evidence>
<dbReference type="PROSITE" id="PS51318">
    <property type="entry name" value="TAT"/>
    <property type="match status" value="1"/>
</dbReference>
<dbReference type="RefSeq" id="WP_021029833.1">
    <property type="nucleotide sequence ID" value="NZ_KI391953.1"/>
</dbReference>
<keyword evidence="4 13" id="KW-0479">Metal-binding</keyword>
<dbReference type="NCBIfam" id="TIGR01412">
    <property type="entry name" value="tat_substr_1"/>
    <property type="match status" value="1"/>
</dbReference>
<dbReference type="EMBL" id="ACZI02000001">
    <property type="protein sequence ID" value="EFV11676.2"/>
    <property type="molecule type" value="Genomic_DNA"/>
</dbReference>
<dbReference type="STRING" id="679197.HMPREF9336_03458"/>
<accession>E5XVD6</accession>
<feature type="domain" description="Dyp-type peroxidase C-terminal" evidence="15">
    <location>
        <begin position="217"/>
        <end position="395"/>
    </location>
</feature>
<dbReference type="GO" id="GO:0020037">
    <property type="term" value="F:heme binding"/>
    <property type="evidence" value="ECO:0007669"/>
    <property type="project" value="InterPro"/>
</dbReference>
<protein>
    <recommendedName>
        <fullName evidence="10 13">Deferrochelatase</fullName>
        <ecNumber evidence="13">1.11.1.-</ecNumber>
    </recommendedName>
    <alternativeName>
        <fullName evidence="11 13">Peroxidase EfeB</fullName>
    </alternativeName>
</protein>
<keyword evidence="3 13" id="KW-0349">Heme</keyword>
<keyword evidence="8" id="KW-0456">Lyase</keyword>
<dbReference type="PANTHER" id="PTHR30521:SF4">
    <property type="entry name" value="DEFERROCHELATASE"/>
    <property type="match status" value="1"/>
</dbReference>
<dbReference type="Pfam" id="PF20628">
    <property type="entry name" value="Dyp_perox_C"/>
    <property type="match status" value="1"/>
</dbReference>
<evidence type="ECO:0000259" key="15">
    <source>
        <dbReference type="Pfam" id="PF20628"/>
    </source>
</evidence>
<comment type="function">
    <text evidence="13">Involved in the recovery of exogenous heme iron. Extracts iron from heme while preserving the protoporphyrin ring intact.</text>
</comment>
<dbReference type="PROSITE" id="PS51404">
    <property type="entry name" value="DYP_PEROXIDASE"/>
    <property type="match status" value="1"/>
</dbReference>
<dbReference type="PANTHER" id="PTHR30521">
    <property type="entry name" value="DEFERROCHELATASE/PEROXIDASE"/>
    <property type="match status" value="1"/>
</dbReference>
<keyword evidence="6 13" id="KW-0560">Oxidoreductase</keyword>
<dbReference type="SUPFAM" id="SSF54909">
    <property type="entry name" value="Dimeric alpha+beta barrel"/>
    <property type="match status" value="1"/>
</dbReference>
<name>E5XVD6_SEGRC</name>
<keyword evidence="7 13" id="KW-0408">Iron</keyword>